<evidence type="ECO:0000313" key="2">
    <source>
        <dbReference type="EMBL" id="MBB6333840.1"/>
    </source>
</evidence>
<dbReference type="AlphaFoldDB" id="A0A923E3F7"/>
<feature type="region of interest" description="Disordered" evidence="1">
    <location>
        <begin position="1"/>
        <end position="25"/>
    </location>
</feature>
<keyword evidence="3" id="KW-1185">Reference proteome</keyword>
<comment type="caution">
    <text evidence="2">The sequence shown here is derived from an EMBL/GenBank/DDBJ whole genome shotgun (WGS) entry which is preliminary data.</text>
</comment>
<protein>
    <submittedName>
        <fullName evidence="2">Uncharacterized protein</fullName>
    </submittedName>
</protein>
<proteinExistence type="predicted"/>
<accession>A0A923E3F7</accession>
<evidence type="ECO:0000256" key="1">
    <source>
        <dbReference type="SAM" id="MobiDB-lite"/>
    </source>
</evidence>
<sequence length="86" mass="9350">MKQRRSRPAPKGGTTVATVKHTASGDMERTAWHALHGSALRLAETTGRTVVEGARGRFSSEVRRIVERLDILALRLVALADEGADE</sequence>
<dbReference type="EMBL" id="JACHMK010000001">
    <property type="protein sequence ID" value="MBB6333840.1"/>
    <property type="molecule type" value="Genomic_DNA"/>
</dbReference>
<evidence type="ECO:0000313" key="3">
    <source>
        <dbReference type="Proteomes" id="UP000617426"/>
    </source>
</evidence>
<organism evidence="2 3">
    <name type="scientific">Schaalia hyovaginalis</name>
    <dbReference type="NCBI Taxonomy" id="29316"/>
    <lineage>
        <taxon>Bacteria</taxon>
        <taxon>Bacillati</taxon>
        <taxon>Actinomycetota</taxon>
        <taxon>Actinomycetes</taxon>
        <taxon>Actinomycetales</taxon>
        <taxon>Actinomycetaceae</taxon>
        <taxon>Schaalia</taxon>
    </lineage>
</organism>
<name>A0A923E3F7_9ACTO</name>
<gene>
    <name evidence="2" type="ORF">HD592_000405</name>
</gene>
<reference evidence="2" key="1">
    <citation type="submission" date="2020-08" db="EMBL/GenBank/DDBJ databases">
        <title>Sequencing the genomes of 1000 actinobacteria strains.</title>
        <authorList>
            <person name="Klenk H.-P."/>
        </authorList>
    </citation>
    <scope>NUCLEOTIDE SEQUENCE</scope>
    <source>
        <strain evidence="2">DSM 10695</strain>
    </source>
</reference>
<dbReference type="Proteomes" id="UP000617426">
    <property type="component" value="Unassembled WGS sequence"/>
</dbReference>